<name>A0AC60QNZ5_IXOPE</name>
<sequence>MLPDLYDRLTRMVIDEDGDHSVGINHNRMLIEFYRRRENERGGNECKGFVTERDIDQIAERLEVTPEAEYERIMGRVRQELKKKRLRVGKRQKYSLKRWWDWDVRVAISARKDACRKHRTPVRARWPEQARSSQWEIYRNKKNVAASLIQEKLRNVDRGFLENLRRSGRDAPRNFWRHM</sequence>
<evidence type="ECO:0000313" key="1">
    <source>
        <dbReference type="EMBL" id="KAG0436461.1"/>
    </source>
</evidence>
<gene>
    <name evidence="1" type="ORF">HPB47_017935</name>
</gene>
<reference evidence="1 2" key="1">
    <citation type="journal article" date="2020" name="Cell">
        <title>Large-Scale Comparative Analyses of Tick Genomes Elucidate Their Genetic Diversity and Vector Capacities.</title>
        <authorList>
            <consortium name="Tick Genome and Microbiome Consortium (TIGMIC)"/>
            <person name="Jia N."/>
            <person name="Wang J."/>
            <person name="Shi W."/>
            <person name="Du L."/>
            <person name="Sun Y."/>
            <person name="Zhan W."/>
            <person name="Jiang J.F."/>
            <person name="Wang Q."/>
            <person name="Zhang B."/>
            <person name="Ji P."/>
            <person name="Bell-Sakyi L."/>
            <person name="Cui X.M."/>
            <person name="Yuan T.T."/>
            <person name="Jiang B.G."/>
            <person name="Yang W.F."/>
            <person name="Lam T.T."/>
            <person name="Chang Q.C."/>
            <person name="Ding S.J."/>
            <person name="Wang X.J."/>
            <person name="Zhu J.G."/>
            <person name="Ruan X.D."/>
            <person name="Zhao L."/>
            <person name="Wei J.T."/>
            <person name="Ye R.Z."/>
            <person name="Que T.C."/>
            <person name="Du C.H."/>
            <person name="Zhou Y.H."/>
            <person name="Cheng J.X."/>
            <person name="Dai P.F."/>
            <person name="Guo W.B."/>
            <person name="Han X.H."/>
            <person name="Huang E.J."/>
            <person name="Li L.F."/>
            <person name="Wei W."/>
            <person name="Gao Y.C."/>
            <person name="Liu J.Z."/>
            <person name="Shao H.Z."/>
            <person name="Wang X."/>
            <person name="Wang C.C."/>
            <person name="Yang T.C."/>
            <person name="Huo Q.B."/>
            <person name="Li W."/>
            <person name="Chen H.Y."/>
            <person name="Chen S.E."/>
            <person name="Zhou L.G."/>
            <person name="Ni X.B."/>
            <person name="Tian J.H."/>
            <person name="Sheng Y."/>
            <person name="Liu T."/>
            <person name="Pan Y.S."/>
            <person name="Xia L.Y."/>
            <person name="Li J."/>
            <person name="Zhao F."/>
            <person name="Cao W.C."/>
        </authorList>
    </citation>
    <scope>NUCLEOTIDE SEQUENCE [LARGE SCALE GENOMIC DNA]</scope>
    <source>
        <strain evidence="1">Iper-2018</strain>
    </source>
</reference>
<evidence type="ECO:0000313" key="2">
    <source>
        <dbReference type="Proteomes" id="UP000805193"/>
    </source>
</evidence>
<protein>
    <submittedName>
        <fullName evidence="1">Uncharacterized protein</fullName>
    </submittedName>
</protein>
<organism evidence="1 2">
    <name type="scientific">Ixodes persulcatus</name>
    <name type="common">Taiga tick</name>
    <dbReference type="NCBI Taxonomy" id="34615"/>
    <lineage>
        <taxon>Eukaryota</taxon>
        <taxon>Metazoa</taxon>
        <taxon>Ecdysozoa</taxon>
        <taxon>Arthropoda</taxon>
        <taxon>Chelicerata</taxon>
        <taxon>Arachnida</taxon>
        <taxon>Acari</taxon>
        <taxon>Parasitiformes</taxon>
        <taxon>Ixodida</taxon>
        <taxon>Ixodoidea</taxon>
        <taxon>Ixodidae</taxon>
        <taxon>Ixodinae</taxon>
        <taxon>Ixodes</taxon>
    </lineage>
</organism>
<keyword evidence="2" id="KW-1185">Reference proteome</keyword>
<accession>A0AC60QNZ5</accession>
<dbReference type="EMBL" id="JABSTQ010006935">
    <property type="protein sequence ID" value="KAG0436461.1"/>
    <property type="molecule type" value="Genomic_DNA"/>
</dbReference>
<dbReference type="Proteomes" id="UP000805193">
    <property type="component" value="Unassembled WGS sequence"/>
</dbReference>
<proteinExistence type="predicted"/>
<comment type="caution">
    <text evidence="1">The sequence shown here is derived from an EMBL/GenBank/DDBJ whole genome shotgun (WGS) entry which is preliminary data.</text>
</comment>